<gene>
    <name evidence="1" type="ORF">STAS_00869</name>
</gene>
<keyword evidence="1" id="KW-0436">Ligase</keyword>
<evidence type="ECO:0000313" key="1">
    <source>
        <dbReference type="EMBL" id="GER25298.1"/>
    </source>
</evidence>
<dbReference type="GO" id="GO:0016874">
    <property type="term" value="F:ligase activity"/>
    <property type="evidence" value="ECO:0007669"/>
    <property type="project" value="UniProtKB-KW"/>
</dbReference>
<dbReference type="EMBL" id="BKCP01000002">
    <property type="protein sequence ID" value="GER25298.1"/>
    <property type="molecule type" value="Genomic_DNA"/>
</dbReference>
<organism evidence="1 2">
    <name type="scientific">Striga asiatica</name>
    <name type="common">Asiatic witchweed</name>
    <name type="synonym">Buchnera asiatica</name>
    <dbReference type="NCBI Taxonomy" id="4170"/>
    <lineage>
        <taxon>Eukaryota</taxon>
        <taxon>Viridiplantae</taxon>
        <taxon>Streptophyta</taxon>
        <taxon>Embryophyta</taxon>
        <taxon>Tracheophyta</taxon>
        <taxon>Spermatophyta</taxon>
        <taxon>Magnoliopsida</taxon>
        <taxon>eudicotyledons</taxon>
        <taxon>Gunneridae</taxon>
        <taxon>Pentapetalae</taxon>
        <taxon>asterids</taxon>
        <taxon>lamiids</taxon>
        <taxon>Lamiales</taxon>
        <taxon>Orobanchaceae</taxon>
        <taxon>Buchnereae</taxon>
        <taxon>Striga</taxon>
    </lineage>
</organism>
<protein>
    <submittedName>
        <fullName evidence="1">Glutamate-cysteine ligase/gamma-glutamylcysteinesynthetase</fullName>
    </submittedName>
</protein>
<evidence type="ECO:0000313" key="2">
    <source>
        <dbReference type="Proteomes" id="UP000325081"/>
    </source>
</evidence>
<sequence>MSGLEETDFSVEGVTGLRGVDRGCSSSTTGMVVPTGGDVGYWSSGRGEDRLSLQSTSNLTFVYQNSGPSDRIGIAMNSKVWVEVVEPEDGLLNLEFGCVSLHLEFVLNSLCDDLDGGE</sequence>
<accession>A0A5A7NYF3</accession>
<reference evidence="2" key="1">
    <citation type="journal article" date="2019" name="Curr. Biol.">
        <title>Genome Sequence of Striga asiatica Provides Insight into the Evolution of Plant Parasitism.</title>
        <authorList>
            <person name="Yoshida S."/>
            <person name="Kim S."/>
            <person name="Wafula E.K."/>
            <person name="Tanskanen J."/>
            <person name="Kim Y.M."/>
            <person name="Honaas L."/>
            <person name="Yang Z."/>
            <person name="Spallek T."/>
            <person name="Conn C.E."/>
            <person name="Ichihashi Y."/>
            <person name="Cheong K."/>
            <person name="Cui S."/>
            <person name="Der J.P."/>
            <person name="Gundlach H."/>
            <person name="Jiao Y."/>
            <person name="Hori C."/>
            <person name="Ishida J.K."/>
            <person name="Kasahara H."/>
            <person name="Kiba T."/>
            <person name="Kim M.S."/>
            <person name="Koo N."/>
            <person name="Laohavisit A."/>
            <person name="Lee Y.H."/>
            <person name="Lumba S."/>
            <person name="McCourt P."/>
            <person name="Mortimer J.C."/>
            <person name="Mutuku J.M."/>
            <person name="Nomura T."/>
            <person name="Sasaki-Sekimoto Y."/>
            <person name="Seto Y."/>
            <person name="Wang Y."/>
            <person name="Wakatake T."/>
            <person name="Sakakibara H."/>
            <person name="Demura T."/>
            <person name="Yamaguchi S."/>
            <person name="Yoneyama K."/>
            <person name="Manabe R.I."/>
            <person name="Nelson D.C."/>
            <person name="Schulman A.H."/>
            <person name="Timko M.P."/>
            <person name="dePamphilis C.W."/>
            <person name="Choi D."/>
            <person name="Shirasu K."/>
        </authorList>
    </citation>
    <scope>NUCLEOTIDE SEQUENCE [LARGE SCALE GENOMIC DNA]</scope>
    <source>
        <strain evidence="2">cv. UVA1</strain>
    </source>
</reference>
<proteinExistence type="predicted"/>
<keyword evidence="2" id="KW-1185">Reference proteome</keyword>
<dbReference type="AlphaFoldDB" id="A0A5A7NYF3"/>
<comment type="caution">
    <text evidence="1">The sequence shown here is derived from an EMBL/GenBank/DDBJ whole genome shotgun (WGS) entry which is preliminary data.</text>
</comment>
<name>A0A5A7NYF3_STRAF</name>
<dbReference type="Proteomes" id="UP000325081">
    <property type="component" value="Unassembled WGS sequence"/>
</dbReference>